<dbReference type="GO" id="GO:0016874">
    <property type="term" value="F:ligase activity"/>
    <property type="evidence" value="ECO:0007669"/>
    <property type="project" value="UniProtKB-KW"/>
</dbReference>
<evidence type="ECO:0000256" key="4">
    <source>
        <dbReference type="ARBA" id="ARBA00022840"/>
    </source>
</evidence>
<dbReference type="Proteomes" id="UP000037432">
    <property type="component" value="Unassembled WGS sequence"/>
</dbReference>
<organism evidence="7 8">
    <name type="scientific">Streptomyces viridochromogenes</name>
    <dbReference type="NCBI Taxonomy" id="1938"/>
    <lineage>
        <taxon>Bacteria</taxon>
        <taxon>Bacillati</taxon>
        <taxon>Actinomycetota</taxon>
        <taxon>Actinomycetes</taxon>
        <taxon>Kitasatosporales</taxon>
        <taxon>Streptomycetaceae</taxon>
        <taxon>Streptomyces</taxon>
    </lineage>
</organism>
<sequence length="422" mass="45289">MRYQGYNQRAVAVVDAFSTGHLLGPAFRARGVPVVHVRNRNTALESQIRTFHGPDFQAELDFTDDIADTASELASLGVVHVVAGIESGSDVADLLATHLTTPTANAPGFADARRDKRVMHQLLDRAGIAVPWQRHLDAHGDTVWQSTGTEPETVVVKPAASAGTDSVVVCRGGAEQDAAVQGILRSTNVYGRQNAGVVVQEYLPGTEYMVNTVSVDGAHAAVEVWRSDKKLLDASPVYDRQVLEDPADPGIAAVISYVFSALTALGVRWGAGHSEVIVTPRGPLLLETATRLPGGADPSLGLKALGTSLVDEVVESYLAPDTVADRGAVRPLRRFAMGVSLISPCSGRLSRDLDLRPVQALPSFHGARIPLEAGSRVSRTVDLFTKPGGLYLCHEDRDQLTKDYETVREWESVEFTRVTDGT</sequence>
<dbReference type="GO" id="GO:0005524">
    <property type="term" value="F:ATP binding"/>
    <property type="evidence" value="ECO:0007669"/>
    <property type="project" value="UniProtKB-UniRule"/>
</dbReference>
<keyword evidence="3 5" id="KW-0547">Nucleotide-binding</keyword>
<dbReference type="EMBL" id="LFNT01000102">
    <property type="protein sequence ID" value="KMS67484.1"/>
    <property type="molecule type" value="Genomic_DNA"/>
</dbReference>
<dbReference type="RefSeq" id="WP_048586875.1">
    <property type="nucleotide sequence ID" value="NZ_LFNT01000102.1"/>
</dbReference>
<dbReference type="PANTHER" id="PTHR43585:SF2">
    <property type="entry name" value="ATP-GRASP ENZYME FSQD"/>
    <property type="match status" value="1"/>
</dbReference>
<dbReference type="GO" id="GO:0046872">
    <property type="term" value="F:metal ion binding"/>
    <property type="evidence" value="ECO:0007669"/>
    <property type="project" value="InterPro"/>
</dbReference>
<dbReference type="Pfam" id="PF01071">
    <property type="entry name" value="GARS_A"/>
    <property type="match status" value="1"/>
</dbReference>
<dbReference type="OrthoDB" id="24041at2"/>
<proteinExistence type="predicted"/>
<dbReference type="PROSITE" id="PS50975">
    <property type="entry name" value="ATP_GRASP"/>
    <property type="match status" value="1"/>
</dbReference>
<evidence type="ECO:0000256" key="2">
    <source>
        <dbReference type="ARBA" id="ARBA00022598"/>
    </source>
</evidence>
<accession>A0A0J7YVD6</accession>
<evidence type="ECO:0000259" key="6">
    <source>
        <dbReference type="PROSITE" id="PS50975"/>
    </source>
</evidence>
<gene>
    <name evidence="7" type="ORF">ACM01_42575</name>
</gene>
<dbReference type="PATRIC" id="fig|1938.3.peg.10136"/>
<evidence type="ECO:0000313" key="8">
    <source>
        <dbReference type="Proteomes" id="UP000037432"/>
    </source>
</evidence>
<evidence type="ECO:0000256" key="3">
    <source>
        <dbReference type="ARBA" id="ARBA00022741"/>
    </source>
</evidence>
<dbReference type="NCBIfam" id="NF005543">
    <property type="entry name" value="PRK07206.1"/>
    <property type="match status" value="1"/>
</dbReference>
<keyword evidence="2" id="KW-0436">Ligase</keyword>
<evidence type="ECO:0000313" key="7">
    <source>
        <dbReference type="EMBL" id="KMS67484.1"/>
    </source>
</evidence>
<dbReference type="AlphaFoldDB" id="A0A0J7YVD6"/>
<evidence type="ECO:0000256" key="5">
    <source>
        <dbReference type="PROSITE-ProRule" id="PRU00409"/>
    </source>
</evidence>
<dbReference type="InterPro" id="IPR020561">
    <property type="entry name" value="PRibGlycinamid_synth_ATP-grasp"/>
</dbReference>
<dbReference type="PANTHER" id="PTHR43585">
    <property type="entry name" value="FUMIPYRROLE BIOSYNTHESIS PROTEIN C"/>
    <property type="match status" value="1"/>
</dbReference>
<dbReference type="Gene3D" id="3.30.470.20">
    <property type="entry name" value="ATP-grasp fold, B domain"/>
    <property type="match status" value="1"/>
</dbReference>
<keyword evidence="4 5" id="KW-0067">ATP-binding</keyword>
<dbReference type="InterPro" id="IPR011761">
    <property type="entry name" value="ATP-grasp"/>
</dbReference>
<protein>
    <recommendedName>
        <fullName evidence="6">ATP-grasp domain-containing protein</fullName>
    </recommendedName>
</protein>
<comment type="caution">
    <text evidence="7">The sequence shown here is derived from an EMBL/GenBank/DDBJ whole genome shotgun (WGS) entry which is preliminary data.</text>
</comment>
<evidence type="ECO:0000256" key="1">
    <source>
        <dbReference type="ARBA" id="ARBA00001936"/>
    </source>
</evidence>
<dbReference type="SUPFAM" id="SSF56059">
    <property type="entry name" value="Glutathione synthetase ATP-binding domain-like"/>
    <property type="match status" value="1"/>
</dbReference>
<comment type="cofactor">
    <cofactor evidence="1">
        <name>Mn(2+)</name>
        <dbReference type="ChEBI" id="CHEBI:29035"/>
    </cofactor>
</comment>
<feature type="domain" description="ATP-grasp" evidence="6">
    <location>
        <begin position="120"/>
        <end position="318"/>
    </location>
</feature>
<name>A0A0J7YVD6_STRVR</name>
<dbReference type="InterPro" id="IPR052032">
    <property type="entry name" value="ATP-dep_AA_Ligase"/>
</dbReference>
<reference evidence="7 8" key="1">
    <citation type="submission" date="2015-06" db="EMBL/GenBank/DDBJ databases">
        <authorList>
            <person name="Ju K.-S."/>
            <person name="Doroghazi J.R."/>
            <person name="Metcalf W.W."/>
        </authorList>
    </citation>
    <scope>NUCLEOTIDE SEQUENCE [LARGE SCALE GENOMIC DNA]</scope>
    <source>
        <strain evidence="7 8">NRRL 3414</strain>
    </source>
</reference>